<keyword evidence="1" id="KW-1133">Transmembrane helix</keyword>
<keyword evidence="1" id="KW-0472">Membrane</keyword>
<proteinExistence type="predicted"/>
<dbReference type="AlphaFoldDB" id="A0A376EMD6"/>
<sequence>MNNKFIPIISVFMTISLIVFVTLQFYWLKGYYGALEQEFFE</sequence>
<dbReference type="EMBL" id="UFVQ01000003">
    <property type="protein sequence ID" value="STD10673.1"/>
    <property type="molecule type" value="Genomic_DNA"/>
</dbReference>
<reference evidence="2 3" key="1">
    <citation type="submission" date="2018-06" db="EMBL/GenBank/DDBJ databases">
        <authorList>
            <consortium name="Pathogen Informatics"/>
            <person name="Doyle S."/>
        </authorList>
    </citation>
    <scope>NUCLEOTIDE SEQUENCE [LARGE SCALE GENOMIC DNA]</scope>
    <source>
        <strain evidence="2 3">NCTC13533</strain>
    </source>
</reference>
<evidence type="ECO:0000256" key="1">
    <source>
        <dbReference type="SAM" id="Phobius"/>
    </source>
</evidence>
<dbReference type="Proteomes" id="UP000255224">
    <property type="component" value="Unassembled WGS sequence"/>
</dbReference>
<keyword evidence="1" id="KW-0812">Transmembrane</keyword>
<protein>
    <submittedName>
        <fullName evidence="2">Uncharacterized protein</fullName>
    </submittedName>
</protein>
<feature type="transmembrane region" description="Helical" evidence="1">
    <location>
        <begin position="6"/>
        <end position="28"/>
    </location>
</feature>
<organism evidence="2 3">
    <name type="scientific">Chryseobacterium carnipullorum</name>
    <dbReference type="NCBI Taxonomy" id="1124835"/>
    <lineage>
        <taxon>Bacteria</taxon>
        <taxon>Pseudomonadati</taxon>
        <taxon>Bacteroidota</taxon>
        <taxon>Flavobacteriia</taxon>
        <taxon>Flavobacteriales</taxon>
        <taxon>Weeksellaceae</taxon>
        <taxon>Chryseobacterium group</taxon>
        <taxon>Chryseobacterium</taxon>
    </lineage>
</organism>
<accession>A0A376EMD6</accession>
<gene>
    <name evidence="2" type="ORF">NCTC13533_04872</name>
</gene>
<evidence type="ECO:0000313" key="3">
    <source>
        <dbReference type="Proteomes" id="UP000255224"/>
    </source>
</evidence>
<evidence type="ECO:0000313" key="2">
    <source>
        <dbReference type="EMBL" id="STD10673.1"/>
    </source>
</evidence>
<name>A0A376EMD6_CHRCU</name>